<feature type="transmembrane region" description="Helical" evidence="2">
    <location>
        <begin position="922"/>
        <end position="941"/>
    </location>
</feature>
<dbReference type="OrthoDB" id="194492at2759"/>
<evidence type="ECO:0000313" key="3">
    <source>
        <dbReference type="EMBL" id="GMI09759.1"/>
    </source>
</evidence>
<feature type="transmembrane region" description="Helical" evidence="2">
    <location>
        <begin position="27"/>
        <end position="48"/>
    </location>
</feature>
<feature type="transmembrane region" description="Helical" evidence="2">
    <location>
        <begin position="274"/>
        <end position="297"/>
    </location>
</feature>
<keyword evidence="4" id="KW-1185">Reference proteome</keyword>
<feature type="compositionally biased region" description="Basic and acidic residues" evidence="1">
    <location>
        <begin position="356"/>
        <end position="373"/>
    </location>
</feature>
<feature type="compositionally biased region" description="Low complexity" evidence="1">
    <location>
        <begin position="422"/>
        <end position="447"/>
    </location>
</feature>
<keyword evidence="2" id="KW-0472">Membrane</keyword>
<dbReference type="Proteomes" id="UP001165082">
    <property type="component" value="Unassembled WGS sequence"/>
</dbReference>
<feature type="compositionally biased region" description="Polar residues" evidence="1">
    <location>
        <begin position="602"/>
        <end position="625"/>
    </location>
</feature>
<sequence length="961" mass="107901">MGGDSSDDHADHACNARWPGEFACLDLAGITVPLSLTVACLVGFALFFEHVIHRAIHAASHDRFWRNYVAAMLAELSMLGLISFTLFLISQLGSLSDDEYHLTEFVHLTLFMMMSIYYTTAAWIARSSKKILSNLGDYENLVYNFDLVECISELKTLRIEKDKQWWVLEHPKQIFFGMSELDKRMQLNAYLLTRYFFLISQGLPPDLPFDYAEYVDRCTAALCVKLVQVGWRTWVGILVMTSLTTGVALFIDISDGTLNQMEEMWADTAAVNQNYFWAMFFLGWVLYLLNGLVWAGFERSRAALILLTARKESTGSNARASRFDPSPSFLHDVDGHSIHSEQSSIGNVLRSTVSRDWSRGQHPHQREAAQMRKDAVNALRDAHADARAPVASVPFVQTHPDPHSDSHPPTSLPSNRPTSTYSRPSHLSTHSHLSSHSNLSAHSTSSHASRHHQAPSHQNEHDRTSWEKTERASKHRLCPCLFESDEWRQCFPMTAPEFPLRTFQAILLFFSLFLSLCLLVFFHIDPTFAFFSVIQPFCYLYMFGLNQLPFYATLRFFGPSLAKSSLVDDLVYFAQELQLEEYRNESQLHSDAHPKQAPKSVNPRSSTIISNSTGRSTTLDNSKPSCHSARPSARPTDLLTPNDSGPSNPTPGALLRGWGDSSKPIFNRNSTTRRSSGGGRVSIREPTIVEDAPEEEIGGLLRGWGDISAPTFPIDKGGRESRELDSSYVRSISNHRLSFRRSHLSRDTHLEAMLKRRRHSDASARGSAGLNDTADPDDPNNVSSTSAKRLSLQAKRPSLLAALRLSESRISSRCSKDPTNANADQSDQPGDEVFSRKYKSEVLRAPPNNLGNLLSPLMEDVRHQEEAHSTPATVVSNMPNMPDLYSGRRGSLHMDDEGKEYASMEVLEEICQLLNIISAKKFIRIAIVRVIILGIFFFLFLTTTCEVAPGRKLECTYLDFI</sequence>
<proteinExistence type="predicted"/>
<evidence type="ECO:0000313" key="4">
    <source>
        <dbReference type="Proteomes" id="UP001165082"/>
    </source>
</evidence>
<evidence type="ECO:0000256" key="2">
    <source>
        <dbReference type="SAM" id="Phobius"/>
    </source>
</evidence>
<feature type="region of interest" description="Disordered" evidence="1">
    <location>
        <begin position="584"/>
        <end position="694"/>
    </location>
</feature>
<accession>A0A9W7FCP2</accession>
<feature type="compositionally biased region" description="Polar residues" evidence="1">
    <location>
        <begin position="817"/>
        <end position="828"/>
    </location>
</feature>
<feature type="transmembrane region" description="Helical" evidence="2">
    <location>
        <begin position="234"/>
        <end position="254"/>
    </location>
</feature>
<feature type="transmembrane region" description="Helical" evidence="2">
    <location>
        <begin position="105"/>
        <end position="125"/>
    </location>
</feature>
<feature type="compositionally biased region" description="Basic and acidic residues" evidence="1">
    <location>
        <begin position="458"/>
        <end position="468"/>
    </location>
</feature>
<keyword evidence="2" id="KW-0812">Transmembrane</keyword>
<protein>
    <submittedName>
        <fullName evidence="3">Uncharacterized protein</fullName>
    </submittedName>
</protein>
<feature type="transmembrane region" description="Helical" evidence="2">
    <location>
        <begin position="528"/>
        <end position="545"/>
    </location>
</feature>
<feature type="transmembrane region" description="Helical" evidence="2">
    <location>
        <begin position="503"/>
        <end position="522"/>
    </location>
</feature>
<dbReference type="AlphaFoldDB" id="A0A9W7FCP2"/>
<feature type="compositionally biased region" description="Basic and acidic residues" evidence="1">
    <location>
        <begin position="584"/>
        <end position="594"/>
    </location>
</feature>
<reference evidence="3" key="1">
    <citation type="submission" date="2022-07" db="EMBL/GenBank/DDBJ databases">
        <title>Genome analysis of Parmales, a sister group of diatoms, reveals the evolutionary specialization of diatoms from phago-mixotrophs to photoautotrophs.</title>
        <authorList>
            <person name="Ban H."/>
            <person name="Sato S."/>
            <person name="Yoshikawa S."/>
            <person name="Kazumasa Y."/>
            <person name="Nakamura Y."/>
            <person name="Ichinomiya M."/>
            <person name="Saitoh K."/>
            <person name="Sato N."/>
            <person name="Blanc-Mathieu R."/>
            <person name="Endo H."/>
            <person name="Kuwata A."/>
            <person name="Ogata H."/>
        </authorList>
    </citation>
    <scope>NUCLEOTIDE SEQUENCE</scope>
</reference>
<dbReference type="EMBL" id="BRXZ01000336">
    <property type="protein sequence ID" value="GMI09759.1"/>
    <property type="molecule type" value="Genomic_DNA"/>
</dbReference>
<feature type="region of interest" description="Disordered" evidence="1">
    <location>
        <begin position="354"/>
        <end position="373"/>
    </location>
</feature>
<feature type="region of interest" description="Disordered" evidence="1">
    <location>
        <begin position="395"/>
        <end position="468"/>
    </location>
</feature>
<name>A0A9W7FCP2_9STRA</name>
<feature type="transmembrane region" description="Helical" evidence="2">
    <location>
        <begin position="68"/>
        <end position="93"/>
    </location>
</feature>
<comment type="caution">
    <text evidence="3">The sequence shown here is derived from an EMBL/GenBank/DDBJ whole genome shotgun (WGS) entry which is preliminary data.</text>
</comment>
<evidence type="ECO:0000256" key="1">
    <source>
        <dbReference type="SAM" id="MobiDB-lite"/>
    </source>
</evidence>
<feature type="region of interest" description="Disordered" evidence="1">
    <location>
        <begin position="755"/>
        <end position="790"/>
    </location>
</feature>
<keyword evidence="2" id="KW-1133">Transmembrane helix</keyword>
<feature type="region of interest" description="Disordered" evidence="1">
    <location>
        <begin position="807"/>
        <end position="832"/>
    </location>
</feature>
<gene>
    <name evidence="3" type="ORF">TrRE_jg12554</name>
</gene>
<organism evidence="3 4">
    <name type="scientific">Triparma retinervis</name>
    <dbReference type="NCBI Taxonomy" id="2557542"/>
    <lineage>
        <taxon>Eukaryota</taxon>
        <taxon>Sar</taxon>
        <taxon>Stramenopiles</taxon>
        <taxon>Ochrophyta</taxon>
        <taxon>Bolidophyceae</taxon>
        <taxon>Parmales</taxon>
        <taxon>Triparmaceae</taxon>
        <taxon>Triparma</taxon>
    </lineage>
</organism>